<dbReference type="EMBL" id="MU277212">
    <property type="protein sequence ID" value="KAI0061572.1"/>
    <property type="molecule type" value="Genomic_DNA"/>
</dbReference>
<dbReference type="Proteomes" id="UP000814140">
    <property type="component" value="Unassembled WGS sequence"/>
</dbReference>
<evidence type="ECO:0000313" key="2">
    <source>
        <dbReference type="Proteomes" id="UP000814140"/>
    </source>
</evidence>
<reference evidence="1" key="2">
    <citation type="journal article" date="2022" name="New Phytol.">
        <title>Evolutionary transition to the ectomycorrhizal habit in the genomes of a hyperdiverse lineage of mushroom-forming fungi.</title>
        <authorList>
            <person name="Looney B."/>
            <person name="Miyauchi S."/>
            <person name="Morin E."/>
            <person name="Drula E."/>
            <person name="Courty P.E."/>
            <person name="Kohler A."/>
            <person name="Kuo A."/>
            <person name="LaButti K."/>
            <person name="Pangilinan J."/>
            <person name="Lipzen A."/>
            <person name="Riley R."/>
            <person name="Andreopoulos W."/>
            <person name="He G."/>
            <person name="Johnson J."/>
            <person name="Nolan M."/>
            <person name="Tritt A."/>
            <person name="Barry K.W."/>
            <person name="Grigoriev I.V."/>
            <person name="Nagy L.G."/>
            <person name="Hibbett D."/>
            <person name="Henrissat B."/>
            <person name="Matheny P.B."/>
            <person name="Labbe J."/>
            <person name="Martin F.M."/>
        </authorList>
    </citation>
    <scope>NUCLEOTIDE SEQUENCE</scope>
    <source>
        <strain evidence="1">HHB10654</strain>
    </source>
</reference>
<keyword evidence="2" id="KW-1185">Reference proteome</keyword>
<gene>
    <name evidence="1" type="ORF">BV25DRAFT_1916920</name>
</gene>
<reference evidence="1" key="1">
    <citation type="submission" date="2021-03" db="EMBL/GenBank/DDBJ databases">
        <authorList>
            <consortium name="DOE Joint Genome Institute"/>
            <person name="Ahrendt S."/>
            <person name="Looney B.P."/>
            <person name="Miyauchi S."/>
            <person name="Morin E."/>
            <person name="Drula E."/>
            <person name="Courty P.E."/>
            <person name="Chicoki N."/>
            <person name="Fauchery L."/>
            <person name="Kohler A."/>
            <person name="Kuo A."/>
            <person name="Labutti K."/>
            <person name="Pangilinan J."/>
            <person name="Lipzen A."/>
            <person name="Riley R."/>
            <person name="Andreopoulos W."/>
            <person name="He G."/>
            <person name="Johnson J."/>
            <person name="Barry K.W."/>
            <person name="Grigoriev I.V."/>
            <person name="Nagy L."/>
            <person name="Hibbett D."/>
            <person name="Henrissat B."/>
            <person name="Matheny P.B."/>
            <person name="Labbe J."/>
            <person name="Martin F."/>
        </authorList>
    </citation>
    <scope>NUCLEOTIDE SEQUENCE</scope>
    <source>
        <strain evidence="1">HHB10654</strain>
    </source>
</reference>
<proteinExistence type="predicted"/>
<sequence>MSEALHPGTAKAIVYLRGLVRKLEWEPEGDLEDWVALRAQGAQAMDDLERLLREHPGMELNGLGDAIRARSGQISELFNERWPGERTGRQSTPEMDIEVAPNASNLRRRRRRESDGGGQAPKAKRPRLGSSRSKAHHDRQRPQESPSAVDAGLRSPESFLGEDSATASQDAGPSRMSHALGADGSDGYASEESADPSAAYDCIQSMLANWR</sequence>
<protein>
    <submittedName>
        <fullName evidence="1">Uncharacterized protein</fullName>
    </submittedName>
</protein>
<name>A0ACB8SZM9_9AGAM</name>
<comment type="caution">
    <text evidence="1">The sequence shown here is derived from an EMBL/GenBank/DDBJ whole genome shotgun (WGS) entry which is preliminary data.</text>
</comment>
<organism evidence="1 2">
    <name type="scientific">Artomyces pyxidatus</name>
    <dbReference type="NCBI Taxonomy" id="48021"/>
    <lineage>
        <taxon>Eukaryota</taxon>
        <taxon>Fungi</taxon>
        <taxon>Dikarya</taxon>
        <taxon>Basidiomycota</taxon>
        <taxon>Agaricomycotina</taxon>
        <taxon>Agaricomycetes</taxon>
        <taxon>Russulales</taxon>
        <taxon>Auriscalpiaceae</taxon>
        <taxon>Artomyces</taxon>
    </lineage>
</organism>
<accession>A0ACB8SZM9</accession>
<evidence type="ECO:0000313" key="1">
    <source>
        <dbReference type="EMBL" id="KAI0061572.1"/>
    </source>
</evidence>